<evidence type="ECO:0000256" key="2">
    <source>
        <dbReference type="ARBA" id="ARBA00005517"/>
    </source>
</evidence>
<dbReference type="InterPro" id="IPR001926">
    <property type="entry name" value="TrpB-like_PALP"/>
</dbReference>
<dbReference type="Proteomes" id="UP000244792">
    <property type="component" value="Chromosome"/>
</dbReference>
<feature type="domain" description="Threonine synthase N-terminal" evidence="7">
    <location>
        <begin position="3"/>
        <end position="77"/>
    </location>
</feature>
<dbReference type="Pfam" id="PF00291">
    <property type="entry name" value="PALP"/>
    <property type="match status" value="1"/>
</dbReference>
<dbReference type="SUPFAM" id="SSF53686">
    <property type="entry name" value="Tryptophan synthase beta subunit-like PLP-dependent enzymes"/>
    <property type="match status" value="1"/>
</dbReference>
<feature type="domain" description="Tryptophan synthase beta chain-like PALP" evidence="6">
    <location>
        <begin position="103"/>
        <end position="326"/>
    </location>
</feature>
<comment type="cofactor">
    <cofactor evidence="1 5">
        <name>pyridoxal 5'-phosphate</name>
        <dbReference type="ChEBI" id="CHEBI:597326"/>
    </cofactor>
</comment>
<dbReference type="PANTHER" id="PTHR43515:SF1">
    <property type="entry name" value="THREONINE SYNTHASE-LIKE 1"/>
    <property type="match status" value="1"/>
</dbReference>
<dbReference type="Gene3D" id="3.90.1380.10">
    <property type="entry name" value="Threonine synthase, N-terminal domain"/>
    <property type="match status" value="1"/>
</dbReference>
<feature type="modified residue" description="N6-(pyridoxal phosphate)lysine" evidence="5">
    <location>
        <position position="111"/>
    </location>
</feature>
<dbReference type="GO" id="GO:0005737">
    <property type="term" value="C:cytoplasm"/>
    <property type="evidence" value="ECO:0007669"/>
    <property type="project" value="TreeGrafter"/>
</dbReference>
<comment type="similarity">
    <text evidence="2">Belongs to the threonine synthase family.</text>
</comment>
<evidence type="ECO:0000259" key="7">
    <source>
        <dbReference type="Pfam" id="PF14821"/>
    </source>
</evidence>
<dbReference type="KEGG" id="taci:TDSAC_0948"/>
<evidence type="ECO:0000313" key="8">
    <source>
        <dbReference type="EMBL" id="AWB10301.1"/>
    </source>
</evidence>
<dbReference type="EC" id="4.2.3.1" evidence="4"/>
<dbReference type="CDD" id="cd01560">
    <property type="entry name" value="Thr-synth_2"/>
    <property type="match status" value="1"/>
</dbReference>
<keyword evidence="3 5" id="KW-0663">Pyridoxal phosphate</keyword>
<keyword evidence="9" id="KW-1185">Reference proteome</keyword>
<dbReference type="GO" id="GO:0009088">
    <property type="term" value="P:threonine biosynthetic process"/>
    <property type="evidence" value="ECO:0007669"/>
    <property type="project" value="UniProtKB-UniRule"/>
</dbReference>
<dbReference type="Pfam" id="PF14821">
    <property type="entry name" value="Thr_synth_N"/>
    <property type="match status" value="1"/>
</dbReference>
<dbReference type="Gene3D" id="3.40.50.1100">
    <property type="match status" value="2"/>
</dbReference>
<accession>A0A2R4W0G6</accession>
<dbReference type="OrthoDB" id="9763107at2"/>
<evidence type="ECO:0000256" key="4">
    <source>
        <dbReference type="NCBIfam" id="TIGR00260"/>
    </source>
</evidence>
<organism evidence="8 9">
    <name type="scientific">Thermodesulfobium acidiphilum</name>
    <dbReference type="NCBI Taxonomy" id="1794699"/>
    <lineage>
        <taxon>Bacteria</taxon>
        <taxon>Pseudomonadati</taxon>
        <taxon>Thermodesulfobiota</taxon>
        <taxon>Thermodesulfobiia</taxon>
        <taxon>Thermodesulfobiales</taxon>
        <taxon>Thermodesulfobiaceae</taxon>
        <taxon>Thermodesulfobium</taxon>
    </lineage>
</organism>
<protein>
    <recommendedName>
        <fullName evidence="4">Threonine synthase</fullName>
        <ecNumber evidence="4">4.2.3.1</ecNumber>
    </recommendedName>
</protein>
<name>A0A2R4W0G6_THEAF</name>
<dbReference type="AlphaFoldDB" id="A0A2R4W0G6"/>
<dbReference type="PANTHER" id="PTHR43515">
    <property type="entry name" value="THREONINE SYNTHASE-LIKE 1"/>
    <property type="match status" value="1"/>
</dbReference>
<evidence type="ECO:0000256" key="1">
    <source>
        <dbReference type="ARBA" id="ARBA00001933"/>
    </source>
</evidence>
<dbReference type="Pfam" id="PF24857">
    <property type="entry name" value="THR4_C"/>
    <property type="match status" value="1"/>
</dbReference>
<dbReference type="RefSeq" id="WP_108309114.1">
    <property type="nucleotide sequence ID" value="NZ_CP020921.1"/>
</dbReference>
<dbReference type="EMBL" id="CP020921">
    <property type="protein sequence ID" value="AWB10301.1"/>
    <property type="molecule type" value="Genomic_DNA"/>
</dbReference>
<dbReference type="InterPro" id="IPR036052">
    <property type="entry name" value="TrpB-like_PALP_sf"/>
</dbReference>
<dbReference type="NCBIfam" id="TIGR00260">
    <property type="entry name" value="thrC"/>
    <property type="match status" value="1"/>
</dbReference>
<dbReference type="GO" id="GO:0004795">
    <property type="term" value="F:threonine synthase activity"/>
    <property type="evidence" value="ECO:0007669"/>
    <property type="project" value="UniProtKB-UniRule"/>
</dbReference>
<evidence type="ECO:0000259" key="6">
    <source>
        <dbReference type="Pfam" id="PF00291"/>
    </source>
</evidence>
<evidence type="ECO:0000256" key="3">
    <source>
        <dbReference type="ARBA" id="ARBA00022898"/>
    </source>
</evidence>
<proteinExistence type="inferred from homology"/>
<reference evidence="8 9" key="1">
    <citation type="submission" date="2017-04" db="EMBL/GenBank/DDBJ databases">
        <title>Genomic insights into metabolism of Thermodesulfobium acidiphilum.</title>
        <authorList>
            <person name="Toshchakov S.V."/>
            <person name="Frolov E.N."/>
            <person name="Kublanov I.V."/>
            <person name="Samarov N.I."/>
            <person name="Novikov A."/>
            <person name="Lebedinsky A.V."/>
            <person name="Bonch-Osmolovskaya E.A."/>
            <person name="Chernyh N.A."/>
        </authorList>
    </citation>
    <scope>NUCLEOTIDE SEQUENCE [LARGE SCALE GENOMIC DNA]</scope>
    <source>
        <strain evidence="8 9">3127-1</strain>
    </source>
</reference>
<dbReference type="InterPro" id="IPR029144">
    <property type="entry name" value="Thr_synth_N"/>
</dbReference>
<evidence type="ECO:0000256" key="5">
    <source>
        <dbReference type="PIRSR" id="PIRSR604450-51"/>
    </source>
</evidence>
<dbReference type="InterPro" id="IPR004450">
    <property type="entry name" value="Thr_synthase-like"/>
</dbReference>
<evidence type="ECO:0000313" key="9">
    <source>
        <dbReference type="Proteomes" id="UP000244792"/>
    </source>
</evidence>
<dbReference type="InterPro" id="IPR037158">
    <property type="entry name" value="Thr_synth_N_sf"/>
</dbReference>
<sequence length="498" mass="56813">MLYKSTRGDNEKLLASETILEGLSKDGGLFVPEEIPPIDIKEISKLERYQDVAFLILKKFLTDYTNDEISYCIDQAYNLDKFDNKFITPIFSFNKNCSITELWHGPTQAFKDIALQIMPLLLSIAKNKNNIHNEIVILVATSGDTGKAALEGYKDVKGTKIIVFFPHNGVSEIQKLQMITQEGTNTFSFAVKGNFDDVQTSVKSIFNDVALNNKLLQNGFELSSANSINWGRLVPQIVYYFYSYIQGLKNNLFDMNSEINFVVPTGNFGNILAGYYAKKMGLPIKKLICASNSNNVLTDFINNGIYNRKRKFYKTISPSMDILISSNLERLLYDLSNSDSNYILNLMIQLKENGEYKINNDLHSKIKNLFWADWVDDTTTKKQIYKDFKENNYLLDTHTSVGRSVYLKYISQTKDFTPTFILSTANPYKFSISIYEALFGKPDPTKSEFDLMFELEEKTNVPIPAPLRSLKEKSIIHKVVINKEQMSDEILKILGIKS</sequence>
<gene>
    <name evidence="8" type="ORF">TDSAC_0948</name>
</gene>